<dbReference type="Gene3D" id="3.40.50.300">
    <property type="entry name" value="P-loop containing nucleotide triphosphate hydrolases"/>
    <property type="match status" value="2"/>
</dbReference>
<proteinExistence type="inferred from homology"/>
<dbReference type="EMBL" id="JBJHZY010000001">
    <property type="protein sequence ID" value="MFL0267903.1"/>
    <property type="molecule type" value="Genomic_DNA"/>
</dbReference>
<dbReference type="RefSeq" id="WP_406764489.1">
    <property type="nucleotide sequence ID" value="NZ_JBJHZY010000001.1"/>
</dbReference>
<feature type="domain" description="Helicase ATP-binding" evidence="12">
    <location>
        <begin position="302"/>
        <end position="458"/>
    </location>
</feature>
<evidence type="ECO:0000256" key="9">
    <source>
        <dbReference type="ARBA" id="ARBA00022840"/>
    </source>
</evidence>
<keyword evidence="6 11" id="KW-0680">Restriction system</keyword>
<dbReference type="Gene3D" id="3.90.1570.50">
    <property type="match status" value="1"/>
</dbReference>
<dbReference type="SMART" id="SM00487">
    <property type="entry name" value="DEXDc"/>
    <property type="match status" value="1"/>
</dbReference>
<protein>
    <recommendedName>
        <fullName evidence="11">Type I restriction enzyme endonuclease subunit</fullName>
        <shortName evidence="11">R protein</shortName>
        <ecNumber evidence="11">3.1.21.3</ecNumber>
    </recommendedName>
    <alternativeName>
        <fullName evidence="11">Type-1 restriction enzyme R protein</fullName>
    </alternativeName>
</protein>
<dbReference type="SUPFAM" id="SSF52540">
    <property type="entry name" value="P-loop containing nucleoside triphosphate hydrolases"/>
    <property type="match status" value="2"/>
</dbReference>
<comment type="caution">
    <text evidence="13">The sequence shown here is derived from an EMBL/GenBank/DDBJ whole genome shotgun (WGS) entry which is preliminary data.</text>
</comment>
<keyword evidence="7 13" id="KW-0255">Endonuclease</keyword>
<dbReference type="EC" id="3.1.21.3" evidence="11"/>
<evidence type="ECO:0000256" key="11">
    <source>
        <dbReference type="RuleBase" id="RU364115"/>
    </source>
</evidence>
<dbReference type="PROSITE" id="PS51192">
    <property type="entry name" value="HELICASE_ATP_BIND_1"/>
    <property type="match status" value="1"/>
</dbReference>
<dbReference type="Pfam" id="PF04313">
    <property type="entry name" value="HSDR_N"/>
    <property type="match status" value="1"/>
</dbReference>
<keyword evidence="10 11" id="KW-0238">DNA-binding</keyword>
<comment type="subunit">
    <text evidence="3 11">The type I restriction/modification system is composed of three polypeptides R, M and S.</text>
</comment>
<keyword evidence="5 11" id="KW-0547">Nucleotide-binding</keyword>
<dbReference type="InterPro" id="IPR040980">
    <property type="entry name" value="SWI2_SNF2"/>
</dbReference>
<dbReference type="Pfam" id="PF22679">
    <property type="entry name" value="T1R_D3-like"/>
    <property type="match status" value="1"/>
</dbReference>
<dbReference type="CDD" id="cd22332">
    <property type="entry name" value="HsdR_N"/>
    <property type="match status" value="1"/>
</dbReference>
<comment type="similarity">
    <text evidence="2 11">Belongs to the HsdR family.</text>
</comment>
<dbReference type="InterPro" id="IPR027417">
    <property type="entry name" value="P-loop_NTPase"/>
</dbReference>
<evidence type="ECO:0000256" key="4">
    <source>
        <dbReference type="ARBA" id="ARBA00022722"/>
    </source>
</evidence>
<keyword evidence="4" id="KW-0540">Nuclease</keyword>
<evidence type="ECO:0000256" key="8">
    <source>
        <dbReference type="ARBA" id="ARBA00022801"/>
    </source>
</evidence>
<evidence type="ECO:0000256" key="5">
    <source>
        <dbReference type="ARBA" id="ARBA00022741"/>
    </source>
</evidence>
<dbReference type="PANTHER" id="PTHR30195:SF16">
    <property type="entry name" value="TYPE I RESTRICTION ENZYME ENDONUCLEASE SUBUNIT"/>
    <property type="match status" value="1"/>
</dbReference>
<comment type="catalytic activity">
    <reaction evidence="1 11">
        <text>Endonucleolytic cleavage of DNA to give random double-stranded fragments with terminal 5'-phosphates, ATP is simultaneously hydrolyzed.</text>
        <dbReference type="EC" id="3.1.21.3"/>
    </reaction>
</comment>
<dbReference type="Pfam" id="PF12008">
    <property type="entry name" value="EcoR124_C"/>
    <property type="match status" value="1"/>
</dbReference>
<gene>
    <name evidence="13" type="ORF">ACJDUH_07290</name>
</gene>
<evidence type="ECO:0000313" key="13">
    <source>
        <dbReference type="EMBL" id="MFL0267903.1"/>
    </source>
</evidence>
<dbReference type="InterPro" id="IPR004473">
    <property type="entry name" value="Restrct_endonuc_typeI_HsdR"/>
</dbReference>
<dbReference type="InterPro" id="IPR007409">
    <property type="entry name" value="Restrct_endonuc_type1_HsdR_N"/>
</dbReference>
<evidence type="ECO:0000256" key="10">
    <source>
        <dbReference type="ARBA" id="ARBA00023125"/>
    </source>
</evidence>
<evidence type="ECO:0000256" key="3">
    <source>
        <dbReference type="ARBA" id="ARBA00011296"/>
    </source>
</evidence>
<evidence type="ECO:0000259" key="12">
    <source>
        <dbReference type="PROSITE" id="PS51192"/>
    </source>
</evidence>
<evidence type="ECO:0000313" key="14">
    <source>
        <dbReference type="Proteomes" id="UP001623661"/>
    </source>
</evidence>
<name>A0ABW8TRY2_9CLOT</name>
<evidence type="ECO:0000256" key="7">
    <source>
        <dbReference type="ARBA" id="ARBA00022759"/>
    </source>
</evidence>
<dbReference type="InterPro" id="IPR014001">
    <property type="entry name" value="Helicase_ATP-bd"/>
</dbReference>
<dbReference type="Pfam" id="PF18766">
    <property type="entry name" value="SWI2_SNF2"/>
    <property type="match status" value="1"/>
</dbReference>
<evidence type="ECO:0000256" key="2">
    <source>
        <dbReference type="ARBA" id="ARBA00008598"/>
    </source>
</evidence>
<dbReference type="InterPro" id="IPR022625">
    <property type="entry name" value="TypeI_RM_Rsu_C"/>
</dbReference>
<sequence length="1048" mass="121310">MSYKNSYDKEVNFENDLIKMLIEDKGWKDGVLEYPTEEELIRNWADIIYNRNRSVDRLGNYPLTEGEMNQIMTQISMRKTPLKLNGLINDGIVQIVRDEEQDTHNFKKTVSLDIFNRKEIAAGRTFYQIARQPKYRAKDSIYPNRRGDFCLLINGMPLIHVELKKSCIPVSEAQYQIQKYLSEGVFTGIFSLVQIFIAMNPEECTYFANPGSSDKFNQNFCFHWADSNNDPINEWQDIAGDLISIPMAHYMIGFYTVADNTDKTLKVMRSYQYNAASAIADRVTKMRWNDKTIYGGYVWQTTGSGKTMTSFKSAQLIANSKDADKVVFLMDRIELGIQSLREYRGFADEAEEVQATENTDILISKLKSPDTENTLIVTSIQKMSRIKQEDGVNNHDIELINSKRIVFIVDECHRSVFGEMLSTIKFTFPRAIFFGFSGTPILDINKKKDSTTADVFGNELEGARYTVADGMRDKNVLGFDSIPQPTYKDKELRRLVALDKARATDEAEALADENKKEVYLHWMNDVPMGEELDDEGNRLESIEGALSDALYNCDKHRNKVIDDILDNWVSQSLDGKYHAILACSSIAEAIEYYKLMKSRECYLKVTAVFDPSDGNNEHSIEKIHGIHDILSDYNQMYDKTFGISTYSGFKKDVCARLAHKEPYLAVENDKKKCLDILIVVDQMLTGYDSKWLNTLYMDKIYRWNNIEMVIQAFSRTNRVFQNDKKHGIIRYYRRPYTMKNIIEYAFKSYSGDKPYGIFVPKLKQNLENMNYAFSDIKDIFVLADIPDFSRLPAEADEKRKFASLFRQLHNYLESARVQGFVWEKLEYGEDEGIFDGNVTVLFDKITYETLLARYKELRRGGGGPSVDVGYDIDPYLMSLPTDKIDSDYMNSRFRKYYKMVEEGADEENKSAMLNELHKSFATLSQEEQKYAHMVIRDIQNSVLLYDESKSINDYISSYRTKARNEELHNFAIKLGIDENALREFMSLNVNEHNIDEFGRFEKLKQTIDIDIAQLYFERKEGLSIPRRKIHPKIDKMLREFILNGGNEV</sequence>
<organism evidence="13 14">
    <name type="scientific">Candidatus Clostridium radicumherbarum</name>
    <dbReference type="NCBI Taxonomy" id="3381662"/>
    <lineage>
        <taxon>Bacteria</taxon>
        <taxon>Bacillati</taxon>
        <taxon>Bacillota</taxon>
        <taxon>Clostridia</taxon>
        <taxon>Eubacteriales</taxon>
        <taxon>Clostridiaceae</taxon>
        <taxon>Clostridium</taxon>
    </lineage>
</organism>
<dbReference type="InterPro" id="IPR051268">
    <property type="entry name" value="Type-I_R_enzyme_R_subunit"/>
</dbReference>
<dbReference type="PANTHER" id="PTHR30195">
    <property type="entry name" value="TYPE I SITE-SPECIFIC DEOXYRIBONUCLEASE PROTEIN SUBUNIT M AND R"/>
    <property type="match status" value="1"/>
</dbReference>
<evidence type="ECO:0000256" key="1">
    <source>
        <dbReference type="ARBA" id="ARBA00000851"/>
    </source>
</evidence>
<keyword evidence="8 11" id="KW-0378">Hydrolase</keyword>
<dbReference type="NCBIfam" id="TIGR00348">
    <property type="entry name" value="hsdR"/>
    <property type="match status" value="1"/>
</dbReference>
<dbReference type="Proteomes" id="UP001623661">
    <property type="component" value="Unassembled WGS sequence"/>
</dbReference>
<evidence type="ECO:0000256" key="6">
    <source>
        <dbReference type="ARBA" id="ARBA00022747"/>
    </source>
</evidence>
<dbReference type="InterPro" id="IPR055180">
    <property type="entry name" value="HsdR_RecA-like_helicase_dom_2"/>
</dbReference>
<keyword evidence="9 11" id="KW-0067">ATP-binding</keyword>
<reference evidence="13 14" key="1">
    <citation type="submission" date="2024-11" db="EMBL/GenBank/DDBJ databases">
        <authorList>
            <person name="Heng Y.C."/>
            <person name="Lim A.C.H."/>
            <person name="Lee J.K.Y."/>
            <person name="Kittelmann S."/>
        </authorList>
    </citation>
    <scope>NUCLEOTIDE SEQUENCE [LARGE SCALE GENOMIC DNA]</scope>
    <source>
        <strain evidence="13 14">WILCCON 0202</strain>
    </source>
</reference>
<accession>A0ABW8TRY2</accession>
<dbReference type="GO" id="GO:0004519">
    <property type="term" value="F:endonuclease activity"/>
    <property type="evidence" value="ECO:0007669"/>
    <property type="project" value="UniProtKB-KW"/>
</dbReference>
<comment type="function">
    <text evidence="11">Subunit R is required for both nuclease and ATPase activities, but not for modification.</text>
</comment>
<keyword evidence="14" id="KW-1185">Reference proteome</keyword>